<evidence type="ECO:0000256" key="9">
    <source>
        <dbReference type="ARBA" id="ARBA00022989"/>
    </source>
</evidence>
<dbReference type="InterPro" id="IPR001245">
    <property type="entry name" value="Ser-Thr/Tyr_kinase_cat_dom"/>
</dbReference>
<keyword evidence="3" id="KW-0808">Transferase</keyword>
<keyword evidence="7" id="KW-0418">Kinase</keyword>
<proteinExistence type="predicted"/>
<dbReference type="OrthoDB" id="4062651at2759"/>
<keyword evidence="9" id="KW-1133">Transmembrane helix</keyword>
<gene>
    <name evidence="14" type="ORF">TSUD_50040</name>
</gene>
<dbReference type="GO" id="GO:0016020">
    <property type="term" value="C:membrane"/>
    <property type="evidence" value="ECO:0007669"/>
    <property type="project" value="UniProtKB-SubCell"/>
</dbReference>
<dbReference type="PROSITE" id="PS00108">
    <property type="entry name" value="PROTEIN_KINASE_ST"/>
    <property type="match status" value="1"/>
</dbReference>
<evidence type="ECO:0000256" key="12">
    <source>
        <dbReference type="PROSITE-ProRule" id="PRU10141"/>
    </source>
</evidence>
<dbReference type="SMART" id="SM00220">
    <property type="entry name" value="S_TKc"/>
    <property type="match status" value="1"/>
</dbReference>
<evidence type="ECO:0000256" key="11">
    <source>
        <dbReference type="ARBA" id="ARBA00023180"/>
    </source>
</evidence>
<dbReference type="Pfam" id="PF07714">
    <property type="entry name" value="PK_Tyr_Ser-Thr"/>
    <property type="match status" value="1"/>
</dbReference>
<dbReference type="AlphaFoldDB" id="A0A2Z6LWT2"/>
<organism evidence="14 15">
    <name type="scientific">Trifolium subterraneum</name>
    <name type="common">Subterranean clover</name>
    <dbReference type="NCBI Taxonomy" id="3900"/>
    <lineage>
        <taxon>Eukaryota</taxon>
        <taxon>Viridiplantae</taxon>
        <taxon>Streptophyta</taxon>
        <taxon>Embryophyta</taxon>
        <taxon>Tracheophyta</taxon>
        <taxon>Spermatophyta</taxon>
        <taxon>Magnoliopsida</taxon>
        <taxon>eudicotyledons</taxon>
        <taxon>Gunneridae</taxon>
        <taxon>Pentapetalae</taxon>
        <taxon>rosids</taxon>
        <taxon>fabids</taxon>
        <taxon>Fabales</taxon>
        <taxon>Fabaceae</taxon>
        <taxon>Papilionoideae</taxon>
        <taxon>50 kb inversion clade</taxon>
        <taxon>NPAAA clade</taxon>
        <taxon>Hologalegina</taxon>
        <taxon>IRL clade</taxon>
        <taxon>Trifolieae</taxon>
        <taxon>Trifolium</taxon>
    </lineage>
</organism>
<dbReference type="Gene3D" id="3.30.200.20">
    <property type="entry name" value="Phosphorylase Kinase, domain 1"/>
    <property type="match status" value="1"/>
</dbReference>
<evidence type="ECO:0000256" key="3">
    <source>
        <dbReference type="ARBA" id="ARBA00022679"/>
    </source>
</evidence>
<dbReference type="InterPro" id="IPR011009">
    <property type="entry name" value="Kinase-like_dom_sf"/>
</dbReference>
<evidence type="ECO:0000256" key="10">
    <source>
        <dbReference type="ARBA" id="ARBA00023136"/>
    </source>
</evidence>
<dbReference type="PROSITE" id="PS50011">
    <property type="entry name" value="PROTEIN_KINASE_DOM"/>
    <property type="match status" value="1"/>
</dbReference>
<dbReference type="FunFam" id="1.10.510.10:FF:000590">
    <property type="entry name" value="PR5-like receptor kinase"/>
    <property type="match status" value="1"/>
</dbReference>
<evidence type="ECO:0000256" key="1">
    <source>
        <dbReference type="ARBA" id="ARBA00004479"/>
    </source>
</evidence>
<evidence type="ECO:0000256" key="8">
    <source>
        <dbReference type="ARBA" id="ARBA00022840"/>
    </source>
</evidence>
<sequence>MMLFVLVGGDKSNYQGECPDSFGCGYLGNISFPFTTTERPDCGLLPIRNCGDALLKTKTIQFENKSKQFELEVQLVSPLEYQYLGANATCSCVFRDKNLHKLLQNKSCEAFRYNYTLPPTTHFVSFHMETHATLFMCNRTLHVNPPAYMHIYTKCPIYDLYYQPYEYAYNASPSVFTACTNIRLPIKDFADNDDPFKFVTADIPIQVSITKECANCHYNQSGLCKLDSNGRFYCANVTVSKNKGLSRNVKLGIAAMVAIGVAVLMLLACCIRKNILPPTFLLFRKENPTRQIFEQYLKEHGPLPAAARYSYSDIKKITNSFKNKLGQGGYGSVYKGKLHDERVVAVKVLSESKGDGEDFINEVASISRTSHVNVVRLLGFCLDGSKKALIYEFMPNGSLEKFIYEEKNPIKDDPQLDCKTLYDIAVGVARGLEYLHRGCNTRILHFDIKPHNILLDDDFCPKISDFGLAKICPRKESIVSIFGARGTPGYIAPELFSRNFGGVSHKSDVYSYGMMVLEMVGQRKNIKVEVDCSSEIYFPHWIYKRLELNQDFGLRCIKNEIDEEMVRKMTVVSLWCIQTDPLHRPAMHKVVEMLEGSLQVLEIPPKPFLSSPSTSSIHLSSET</sequence>
<dbReference type="Gene3D" id="1.10.510.10">
    <property type="entry name" value="Transferase(Phosphotransferase) domain 1"/>
    <property type="match status" value="1"/>
</dbReference>
<feature type="binding site" evidence="12">
    <location>
        <position position="347"/>
    </location>
    <ligand>
        <name>ATP</name>
        <dbReference type="ChEBI" id="CHEBI:30616"/>
    </ligand>
</feature>
<evidence type="ECO:0000259" key="13">
    <source>
        <dbReference type="PROSITE" id="PS50011"/>
    </source>
</evidence>
<evidence type="ECO:0000313" key="15">
    <source>
        <dbReference type="Proteomes" id="UP000242715"/>
    </source>
</evidence>
<keyword evidence="6 12" id="KW-0547">Nucleotide-binding</keyword>
<protein>
    <recommendedName>
        <fullName evidence="13">Protein kinase domain-containing protein</fullName>
    </recommendedName>
</protein>
<keyword evidence="2" id="KW-0723">Serine/threonine-protein kinase</keyword>
<keyword evidence="5" id="KW-0732">Signal</keyword>
<dbReference type="Proteomes" id="UP000242715">
    <property type="component" value="Unassembled WGS sequence"/>
</dbReference>
<dbReference type="InterPro" id="IPR008271">
    <property type="entry name" value="Ser/Thr_kinase_AS"/>
</dbReference>
<dbReference type="InterPro" id="IPR045874">
    <property type="entry name" value="LRK10/LRL21-25-like"/>
</dbReference>
<feature type="domain" description="Protein kinase" evidence="13">
    <location>
        <begin position="319"/>
        <end position="609"/>
    </location>
</feature>
<name>A0A2Z6LWT2_TRISU</name>
<evidence type="ECO:0000256" key="2">
    <source>
        <dbReference type="ARBA" id="ARBA00022527"/>
    </source>
</evidence>
<dbReference type="FunFam" id="3.30.200.20:FF:000178">
    <property type="entry name" value="serine/threonine-protein kinase PBS1-like"/>
    <property type="match status" value="1"/>
</dbReference>
<comment type="subcellular location">
    <subcellularLocation>
        <location evidence="1">Membrane</location>
        <topology evidence="1">Single-pass type I membrane protein</topology>
    </subcellularLocation>
</comment>
<dbReference type="SUPFAM" id="SSF56112">
    <property type="entry name" value="Protein kinase-like (PK-like)"/>
    <property type="match status" value="1"/>
</dbReference>
<keyword evidence="15" id="KW-1185">Reference proteome</keyword>
<evidence type="ECO:0000256" key="4">
    <source>
        <dbReference type="ARBA" id="ARBA00022692"/>
    </source>
</evidence>
<evidence type="ECO:0000313" key="14">
    <source>
        <dbReference type="EMBL" id="GAU14792.1"/>
    </source>
</evidence>
<evidence type="ECO:0000256" key="6">
    <source>
        <dbReference type="ARBA" id="ARBA00022741"/>
    </source>
</evidence>
<evidence type="ECO:0000256" key="7">
    <source>
        <dbReference type="ARBA" id="ARBA00022777"/>
    </source>
</evidence>
<dbReference type="EMBL" id="DF973147">
    <property type="protein sequence ID" value="GAU14792.1"/>
    <property type="molecule type" value="Genomic_DNA"/>
</dbReference>
<dbReference type="GO" id="GO:0005524">
    <property type="term" value="F:ATP binding"/>
    <property type="evidence" value="ECO:0007669"/>
    <property type="project" value="UniProtKB-UniRule"/>
</dbReference>
<keyword evidence="10" id="KW-0472">Membrane</keyword>
<keyword evidence="11" id="KW-0325">Glycoprotein</keyword>
<dbReference type="InterPro" id="IPR000719">
    <property type="entry name" value="Prot_kinase_dom"/>
</dbReference>
<dbReference type="PROSITE" id="PS00107">
    <property type="entry name" value="PROTEIN_KINASE_ATP"/>
    <property type="match status" value="1"/>
</dbReference>
<dbReference type="InterPro" id="IPR017441">
    <property type="entry name" value="Protein_kinase_ATP_BS"/>
</dbReference>
<keyword evidence="4" id="KW-0812">Transmembrane</keyword>
<dbReference type="GO" id="GO:0004674">
    <property type="term" value="F:protein serine/threonine kinase activity"/>
    <property type="evidence" value="ECO:0007669"/>
    <property type="project" value="UniProtKB-KW"/>
</dbReference>
<keyword evidence="8 12" id="KW-0067">ATP-binding</keyword>
<dbReference type="PANTHER" id="PTHR27009">
    <property type="entry name" value="RUST RESISTANCE KINASE LR10-RELATED"/>
    <property type="match status" value="1"/>
</dbReference>
<reference evidence="15" key="1">
    <citation type="journal article" date="2017" name="Front. Plant Sci.">
        <title>Climate Clever Clovers: New Paradigm to Reduce the Environmental Footprint of Ruminants by Breeding Low Methanogenic Forages Utilizing Haplotype Variation.</title>
        <authorList>
            <person name="Kaur P."/>
            <person name="Appels R."/>
            <person name="Bayer P.E."/>
            <person name="Keeble-Gagnere G."/>
            <person name="Wang J."/>
            <person name="Hirakawa H."/>
            <person name="Shirasawa K."/>
            <person name="Vercoe P."/>
            <person name="Stefanova K."/>
            <person name="Durmic Z."/>
            <person name="Nichols P."/>
            <person name="Revell C."/>
            <person name="Isobe S.N."/>
            <person name="Edwards D."/>
            <person name="Erskine W."/>
        </authorList>
    </citation>
    <scope>NUCLEOTIDE SEQUENCE [LARGE SCALE GENOMIC DNA]</scope>
    <source>
        <strain evidence="15">cv. Daliak</strain>
    </source>
</reference>
<evidence type="ECO:0000256" key="5">
    <source>
        <dbReference type="ARBA" id="ARBA00022729"/>
    </source>
</evidence>
<accession>A0A2Z6LWT2</accession>